<name>A0ABS3TPQ7_9PSED</name>
<dbReference type="Pfam" id="PF06863">
    <property type="entry name" value="DUF1254"/>
    <property type="match status" value="1"/>
</dbReference>
<keyword evidence="5" id="KW-1185">Reference proteome</keyword>
<keyword evidence="1" id="KW-0732">Signal</keyword>
<dbReference type="Pfam" id="PF06742">
    <property type="entry name" value="DUF1214"/>
    <property type="match status" value="1"/>
</dbReference>
<sequence>MNKRSLALLRNPMLALGLLGVAALPLAAHAAESPYEFKNGYPTEQTVKQVYDDIDLNRAIQSYRFFYPNVAFFALWKNNVESGVVPNQTFNLVRGNPKRLAFTANSDTPYGSLILDLSSGPMVVELPPGPLMCVANDINQRWVADLGLPGPDAGKGGKHLILPPGYKGEVPEGYYVHTSTTNGVVLLLRALPKGGIEAANQLMQTVKVHPLKPGADWKEPTWHNLGAVSGDSTPLKIENGIGYWKMLHELIDSEPANPEYSNYYGELAALGIAKGKPFAPDARMMAILEKAAQMGNAQLRVQSLADRRAERVVWPDRHWEWAVLLQPESNMFVTPNYVDLESREKWFYQAMVESPAMFRRAPGAGSLYWLGARDDKGAYLDGGKTYKLRVPLPVPNKLFWSVTVYDSATRSQVQTSQDKAVLSSMFDLKDASGDSVELYFGPEAPKGQEKHWIKTNPGQGWFTYFRVYGPEKATFDGTWKPGDFELVN</sequence>
<gene>
    <name evidence="4" type="ORF">JFY56_10460</name>
</gene>
<dbReference type="Proteomes" id="UP000669060">
    <property type="component" value="Unassembled WGS sequence"/>
</dbReference>
<feature type="domain" description="DUF1254" evidence="3">
    <location>
        <begin position="98"/>
        <end position="210"/>
    </location>
</feature>
<evidence type="ECO:0000259" key="2">
    <source>
        <dbReference type="Pfam" id="PF06742"/>
    </source>
</evidence>
<dbReference type="EMBL" id="JAELYA010000003">
    <property type="protein sequence ID" value="MBO3275646.1"/>
    <property type="molecule type" value="Genomic_DNA"/>
</dbReference>
<feature type="domain" description="DUF1214" evidence="2">
    <location>
        <begin position="366"/>
        <end position="472"/>
    </location>
</feature>
<evidence type="ECO:0000256" key="1">
    <source>
        <dbReference type="SAM" id="SignalP"/>
    </source>
</evidence>
<evidence type="ECO:0000313" key="5">
    <source>
        <dbReference type="Proteomes" id="UP000669060"/>
    </source>
</evidence>
<dbReference type="InterPro" id="IPR010621">
    <property type="entry name" value="DUF1214"/>
</dbReference>
<dbReference type="InterPro" id="IPR037049">
    <property type="entry name" value="DUF1214_C_sf"/>
</dbReference>
<dbReference type="Gene3D" id="2.60.120.600">
    <property type="entry name" value="Domain of unknown function DUF1214, C-terminal domain"/>
    <property type="match status" value="1"/>
</dbReference>
<reference evidence="4 5" key="1">
    <citation type="submission" date="2020-12" db="EMBL/GenBank/DDBJ databases">
        <title>Pseudomonas schmalbachii sp. nov. isolated from millipede gut.</title>
        <authorList>
            <person name="Shelomi M."/>
        </authorList>
    </citation>
    <scope>NUCLEOTIDE SEQUENCE [LARGE SCALE GENOMIC DNA]</scope>
    <source>
        <strain evidence="4 5">Milli4</strain>
    </source>
</reference>
<dbReference type="Gene3D" id="1.10.3360.10">
    <property type="entry name" value="VPA0735-like domain"/>
    <property type="match status" value="1"/>
</dbReference>
<dbReference type="PANTHER" id="PTHR36509:SF3">
    <property type="entry name" value="SIGNAL PEPTIDE PROTEIN"/>
    <property type="match status" value="1"/>
</dbReference>
<dbReference type="Gene3D" id="2.60.40.1610">
    <property type="entry name" value="Domain of unknown function DUF1254"/>
    <property type="match status" value="1"/>
</dbReference>
<accession>A0ABS3TPQ7</accession>
<protein>
    <submittedName>
        <fullName evidence="4">DUF1254 domain-containing protein</fullName>
    </submittedName>
</protein>
<proteinExistence type="predicted"/>
<evidence type="ECO:0000259" key="3">
    <source>
        <dbReference type="Pfam" id="PF06863"/>
    </source>
</evidence>
<dbReference type="InterPro" id="IPR010679">
    <property type="entry name" value="DUF1254"/>
</dbReference>
<dbReference type="SUPFAM" id="SSF160935">
    <property type="entry name" value="VPA0735-like"/>
    <property type="match status" value="1"/>
</dbReference>
<feature type="chain" id="PRO_5046936708" evidence="1">
    <location>
        <begin position="31"/>
        <end position="488"/>
    </location>
</feature>
<dbReference type="RefSeq" id="WP_208313588.1">
    <property type="nucleotide sequence ID" value="NZ_JAELYA010000003.1"/>
</dbReference>
<feature type="signal peptide" evidence="1">
    <location>
        <begin position="1"/>
        <end position="30"/>
    </location>
</feature>
<evidence type="ECO:0000313" key="4">
    <source>
        <dbReference type="EMBL" id="MBO3275646.1"/>
    </source>
</evidence>
<dbReference type="PANTHER" id="PTHR36509">
    <property type="entry name" value="BLL3101 PROTEIN"/>
    <property type="match status" value="1"/>
</dbReference>
<dbReference type="InterPro" id="IPR037050">
    <property type="entry name" value="DUF1254_sf"/>
</dbReference>
<organism evidence="4 5">
    <name type="scientific">Pseudomonas schmalbachii</name>
    <dbReference type="NCBI Taxonomy" id="2816993"/>
    <lineage>
        <taxon>Bacteria</taxon>
        <taxon>Pseudomonadati</taxon>
        <taxon>Pseudomonadota</taxon>
        <taxon>Gammaproteobacteria</taxon>
        <taxon>Pseudomonadales</taxon>
        <taxon>Pseudomonadaceae</taxon>
        <taxon>Pseudomonas</taxon>
    </lineage>
</organism>
<comment type="caution">
    <text evidence="4">The sequence shown here is derived from an EMBL/GenBank/DDBJ whole genome shotgun (WGS) entry which is preliminary data.</text>
</comment>